<evidence type="ECO:0000313" key="2">
    <source>
        <dbReference type="EMBL" id="CAG8671682.1"/>
    </source>
</evidence>
<reference evidence="2" key="1">
    <citation type="submission" date="2021-06" db="EMBL/GenBank/DDBJ databases">
        <authorList>
            <person name="Kallberg Y."/>
            <person name="Tangrot J."/>
            <person name="Rosling A."/>
        </authorList>
    </citation>
    <scope>NUCLEOTIDE SEQUENCE</scope>
    <source>
        <strain evidence="2">87-6 pot B 2015</strain>
    </source>
</reference>
<feature type="non-terminal residue" evidence="2">
    <location>
        <position position="1"/>
    </location>
</feature>
<keyword evidence="3" id="KW-1185">Reference proteome</keyword>
<gene>
    <name evidence="2" type="ORF">FMOSSE_LOCUS12444</name>
</gene>
<proteinExistence type="predicted"/>
<feature type="region of interest" description="Disordered" evidence="1">
    <location>
        <begin position="1"/>
        <end position="49"/>
    </location>
</feature>
<feature type="compositionally biased region" description="Basic and acidic residues" evidence="1">
    <location>
        <begin position="8"/>
        <end position="25"/>
    </location>
</feature>
<dbReference type="Proteomes" id="UP000789375">
    <property type="component" value="Unassembled WGS sequence"/>
</dbReference>
<dbReference type="AlphaFoldDB" id="A0A9N9HFK7"/>
<feature type="compositionally biased region" description="Basic and acidic residues" evidence="1">
    <location>
        <begin position="35"/>
        <end position="49"/>
    </location>
</feature>
<name>A0A9N9HFK7_FUNMO</name>
<protein>
    <submittedName>
        <fullName evidence="2">12413_t:CDS:1</fullName>
    </submittedName>
</protein>
<sequence>NNYNYNNRFEDYRDNKNKNDSHYSDSYDSFNTHSNLDEFDHDIGRSSQS</sequence>
<dbReference type="EMBL" id="CAJVPP010005920">
    <property type="protein sequence ID" value="CAG8671682.1"/>
    <property type="molecule type" value="Genomic_DNA"/>
</dbReference>
<organism evidence="2 3">
    <name type="scientific">Funneliformis mosseae</name>
    <name type="common">Endomycorrhizal fungus</name>
    <name type="synonym">Glomus mosseae</name>
    <dbReference type="NCBI Taxonomy" id="27381"/>
    <lineage>
        <taxon>Eukaryota</taxon>
        <taxon>Fungi</taxon>
        <taxon>Fungi incertae sedis</taxon>
        <taxon>Mucoromycota</taxon>
        <taxon>Glomeromycotina</taxon>
        <taxon>Glomeromycetes</taxon>
        <taxon>Glomerales</taxon>
        <taxon>Glomeraceae</taxon>
        <taxon>Funneliformis</taxon>
    </lineage>
</organism>
<accession>A0A9N9HFK7</accession>
<evidence type="ECO:0000313" key="3">
    <source>
        <dbReference type="Proteomes" id="UP000789375"/>
    </source>
</evidence>
<evidence type="ECO:0000256" key="1">
    <source>
        <dbReference type="SAM" id="MobiDB-lite"/>
    </source>
</evidence>
<comment type="caution">
    <text evidence="2">The sequence shown here is derived from an EMBL/GenBank/DDBJ whole genome shotgun (WGS) entry which is preliminary data.</text>
</comment>